<dbReference type="Proteomes" id="UP001229421">
    <property type="component" value="Unassembled WGS sequence"/>
</dbReference>
<feature type="domain" description="HAT C-terminal dimerisation" evidence="1">
    <location>
        <begin position="198"/>
        <end position="281"/>
    </location>
</feature>
<dbReference type="GO" id="GO:0046983">
    <property type="term" value="F:protein dimerization activity"/>
    <property type="evidence" value="ECO:0007669"/>
    <property type="project" value="InterPro"/>
</dbReference>
<evidence type="ECO:0000259" key="1">
    <source>
        <dbReference type="Pfam" id="PF05699"/>
    </source>
</evidence>
<reference evidence="3" key="1">
    <citation type="journal article" date="2023" name="bioRxiv">
        <title>Improved chromosome-level genome assembly for marigold (Tagetes erecta).</title>
        <authorList>
            <person name="Jiang F."/>
            <person name="Yuan L."/>
            <person name="Wang S."/>
            <person name="Wang H."/>
            <person name="Xu D."/>
            <person name="Wang A."/>
            <person name="Fan W."/>
        </authorList>
    </citation>
    <scope>NUCLEOTIDE SEQUENCE</scope>
    <source>
        <strain evidence="3">WSJ</strain>
        <tissue evidence="3">Leaf</tissue>
    </source>
</reference>
<sequence>MYKDELSNTFGVPEYADWKKVRDIVYFLHVFYRSSGKILESHVTSNIFLDEIARIDFHLDNWGSSFDSEKSLYKALGLLWIFSTYCGHVDDSNLLIYIASILDPCQKTDCMEQYFLNRKYKYDYSDEGRPMWKKKAKFVVATTYDLFNEYAAKIGASHQTAMFRTCGYMSYLYDDTGPRGLGQKREVGFGGNIESPTEIDIYLAKDEDFPNQDGFDILLWWKANSETFPVLSKMARDVLAIPISAVPLESDINTDGNFLDDFKSSLSPSMVEALVCTQDWMNKSKKQNKVDEGSSSTTLADKILKGIYEQLEGAAGGSG</sequence>
<dbReference type="InterPro" id="IPR025525">
    <property type="entry name" value="hAT-like_transposase_RNase-H"/>
</dbReference>
<dbReference type="InterPro" id="IPR008906">
    <property type="entry name" value="HATC_C_dom"/>
</dbReference>
<dbReference type="Pfam" id="PF14372">
    <property type="entry name" value="hAT-like_RNase-H"/>
    <property type="match status" value="1"/>
</dbReference>
<evidence type="ECO:0000259" key="2">
    <source>
        <dbReference type="Pfam" id="PF14372"/>
    </source>
</evidence>
<name>A0AAD8P4C5_TARER</name>
<dbReference type="InterPro" id="IPR012337">
    <property type="entry name" value="RNaseH-like_sf"/>
</dbReference>
<dbReference type="AlphaFoldDB" id="A0AAD8P4C5"/>
<dbReference type="EMBL" id="JAUHHV010000002">
    <property type="protein sequence ID" value="KAK1431522.1"/>
    <property type="molecule type" value="Genomic_DNA"/>
</dbReference>
<comment type="caution">
    <text evidence="3">The sequence shown here is derived from an EMBL/GenBank/DDBJ whole genome shotgun (WGS) entry which is preliminary data.</text>
</comment>
<dbReference type="PANTHER" id="PTHR23272">
    <property type="entry name" value="BED FINGER-RELATED"/>
    <property type="match status" value="1"/>
</dbReference>
<evidence type="ECO:0000313" key="4">
    <source>
        <dbReference type="Proteomes" id="UP001229421"/>
    </source>
</evidence>
<dbReference type="GO" id="GO:0003677">
    <property type="term" value="F:DNA binding"/>
    <property type="evidence" value="ECO:0007669"/>
    <property type="project" value="InterPro"/>
</dbReference>
<protein>
    <recommendedName>
        <fullName evidence="5">HAT C-terminal dimerisation domain-containing protein</fullName>
    </recommendedName>
</protein>
<feature type="domain" description="hAT-like transposase RNase-H fold" evidence="2">
    <location>
        <begin position="41"/>
        <end position="150"/>
    </location>
</feature>
<organism evidence="3 4">
    <name type="scientific">Tagetes erecta</name>
    <name type="common">African marigold</name>
    <dbReference type="NCBI Taxonomy" id="13708"/>
    <lineage>
        <taxon>Eukaryota</taxon>
        <taxon>Viridiplantae</taxon>
        <taxon>Streptophyta</taxon>
        <taxon>Embryophyta</taxon>
        <taxon>Tracheophyta</taxon>
        <taxon>Spermatophyta</taxon>
        <taxon>Magnoliopsida</taxon>
        <taxon>eudicotyledons</taxon>
        <taxon>Gunneridae</taxon>
        <taxon>Pentapetalae</taxon>
        <taxon>asterids</taxon>
        <taxon>campanulids</taxon>
        <taxon>Asterales</taxon>
        <taxon>Asteraceae</taxon>
        <taxon>Asteroideae</taxon>
        <taxon>Heliantheae alliance</taxon>
        <taxon>Tageteae</taxon>
        <taxon>Tagetes</taxon>
    </lineage>
</organism>
<gene>
    <name evidence="3" type="ORF">QVD17_07982</name>
</gene>
<accession>A0AAD8P4C5</accession>
<evidence type="ECO:0008006" key="5">
    <source>
        <dbReference type="Google" id="ProtNLM"/>
    </source>
</evidence>
<proteinExistence type="predicted"/>
<dbReference type="PANTHER" id="PTHR23272:SF190">
    <property type="entry name" value="ZINC FINGER, BED-TYPE-RELATED"/>
    <property type="match status" value="1"/>
</dbReference>
<dbReference type="SUPFAM" id="SSF53098">
    <property type="entry name" value="Ribonuclease H-like"/>
    <property type="match status" value="1"/>
</dbReference>
<evidence type="ECO:0000313" key="3">
    <source>
        <dbReference type="EMBL" id="KAK1431522.1"/>
    </source>
</evidence>
<dbReference type="Pfam" id="PF05699">
    <property type="entry name" value="Dimer_Tnp_hAT"/>
    <property type="match status" value="1"/>
</dbReference>
<keyword evidence="4" id="KW-1185">Reference proteome</keyword>